<gene>
    <name evidence="6" type="ORF">DPMN_053777</name>
</gene>
<accession>A0A9D4CMR1</accession>
<keyword evidence="4 5" id="KW-0472">Membrane</keyword>
<keyword evidence="7" id="KW-1185">Reference proteome</keyword>
<evidence type="ECO:0000256" key="3">
    <source>
        <dbReference type="ARBA" id="ARBA00022989"/>
    </source>
</evidence>
<evidence type="ECO:0000313" key="7">
    <source>
        <dbReference type="Proteomes" id="UP000828390"/>
    </source>
</evidence>
<dbReference type="PANTHER" id="PTHR12011">
    <property type="entry name" value="ADHESION G-PROTEIN COUPLED RECEPTOR"/>
    <property type="match status" value="1"/>
</dbReference>
<dbReference type="Gene3D" id="1.20.1070.10">
    <property type="entry name" value="Rhodopsin 7-helix transmembrane proteins"/>
    <property type="match status" value="1"/>
</dbReference>
<protein>
    <submittedName>
        <fullName evidence="6">Uncharacterized protein</fullName>
    </submittedName>
</protein>
<dbReference type="PANTHER" id="PTHR12011:SF347">
    <property type="entry name" value="FI21270P1-RELATED"/>
    <property type="match status" value="1"/>
</dbReference>
<evidence type="ECO:0000256" key="1">
    <source>
        <dbReference type="ARBA" id="ARBA00004141"/>
    </source>
</evidence>
<dbReference type="GO" id="GO:0005886">
    <property type="term" value="C:plasma membrane"/>
    <property type="evidence" value="ECO:0007669"/>
    <property type="project" value="TreeGrafter"/>
</dbReference>
<dbReference type="AlphaFoldDB" id="A0A9D4CMR1"/>
<name>A0A9D4CMR1_DREPO</name>
<dbReference type="EMBL" id="JAIWYP010000012">
    <property type="protein sequence ID" value="KAH3727832.1"/>
    <property type="molecule type" value="Genomic_DNA"/>
</dbReference>
<sequence length="74" mass="8573">MYCAKQYYKWNTYINDLLIFKLFRTGVRSVCILLPVLGLTWLIGIFSVNRDTLVFQYLFAISNSLQVGEGLFAL</sequence>
<dbReference type="Pfam" id="PF00002">
    <property type="entry name" value="7tm_2"/>
    <property type="match status" value="1"/>
</dbReference>
<comment type="subcellular location">
    <subcellularLocation>
        <location evidence="1">Membrane</location>
        <topology evidence="1">Multi-pass membrane protein</topology>
    </subcellularLocation>
</comment>
<reference evidence="6" key="2">
    <citation type="submission" date="2020-11" db="EMBL/GenBank/DDBJ databases">
        <authorList>
            <person name="McCartney M.A."/>
            <person name="Auch B."/>
            <person name="Kono T."/>
            <person name="Mallez S."/>
            <person name="Becker A."/>
            <person name="Gohl D.M."/>
            <person name="Silverstein K.A.T."/>
            <person name="Koren S."/>
            <person name="Bechman K.B."/>
            <person name="Herman A."/>
            <person name="Abrahante J.E."/>
            <person name="Garbe J."/>
        </authorList>
    </citation>
    <scope>NUCLEOTIDE SEQUENCE</scope>
    <source>
        <strain evidence="6">Duluth1</strain>
        <tissue evidence="6">Whole animal</tissue>
    </source>
</reference>
<feature type="transmembrane region" description="Helical" evidence="5">
    <location>
        <begin position="30"/>
        <end position="48"/>
    </location>
</feature>
<evidence type="ECO:0000313" key="6">
    <source>
        <dbReference type="EMBL" id="KAH3727832.1"/>
    </source>
</evidence>
<dbReference type="Proteomes" id="UP000828390">
    <property type="component" value="Unassembled WGS sequence"/>
</dbReference>
<evidence type="ECO:0000256" key="4">
    <source>
        <dbReference type="ARBA" id="ARBA00023136"/>
    </source>
</evidence>
<organism evidence="6 7">
    <name type="scientific">Dreissena polymorpha</name>
    <name type="common">Zebra mussel</name>
    <name type="synonym">Mytilus polymorpha</name>
    <dbReference type="NCBI Taxonomy" id="45954"/>
    <lineage>
        <taxon>Eukaryota</taxon>
        <taxon>Metazoa</taxon>
        <taxon>Spiralia</taxon>
        <taxon>Lophotrochozoa</taxon>
        <taxon>Mollusca</taxon>
        <taxon>Bivalvia</taxon>
        <taxon>Autobranchia</taxon>
        <taxon>Heteroconchia</taxon>
        <taxon>Euheterodonta</taxon>
        <taxon>Imparidentia</taxon>
        <taxon>Neoheterodontei</taxon>
        <taxon>Myida</taxon>
        <taxon>Dreissenoidea</taxon>
        <taxon>Dreissenidae</taxon>
        <taxon>Dreissena</taxon>
    </lineage>
</organism>
<dbReference type="GO" id="GO:0004930">
    <property type="term" value="F:G protein-coupled receptor activity"/>
    <property type="evidence" value="ECO:0007669"/>
    <property type="project" value="InterPro"/>
</dbReference>
<proteinExistence type="predicted"/>
<evidence type="ECO:0000256" key="2">
    <source>
        <dbReference type="ARBA" id="ARBA00022692"/>
    </source>
</evidence>
<keyword evidence="2 5" id="KW-0812">Transmembrane</keyword>
<comment type="caution">
    <text evidence="6">The sequence shown here is derived from an EMBL/GenBank/DDBJ whole genome shotgun (WGS) entry which is preliminary data.</text>
</comment>
<reference evidence="6" key="1">
    <citation type="journal article" date="2019" name="bioRxiv">
        <title>The Genome of the Zebra Mussel, Dreissena polymorpha: A Resource for Invasive Species Research.</title>
        <authorList>
            <person name="McCartney M.A."/>
            <person name="Auch B."/>
            <person name="Kono T."/>
            <person name="Mallez S."/>
            <person name="Zhang Y."/>
            <person name="Obille A."/>
            <person name="Becker A."/>
            <person name="Abrahante J.E."/>
            <person name="Garbe J."/>
            <person name="Badalamenti J.P."/>
            <person name="Herman A."/>
            <person name="Mangelson H."/>
            <person name="Liachko I."/>
            <person name="Sullivan S."/>
            <person name="Sone E.D."/>
            <person name="Koren S."/>
            <person name="Silverstein K.A.T."/>
            <person name="Beckman K.B."/>
            <person name="Gohl D.M."/>
        </authorList>
    </citation>
    <scope>NUCLEOTIDE SEQUENCE</scope>
    <source>
        <strain evidence="6">Duluth1</strain>
        <tissue evidence="6">Whole animal</tissue>
    </source>
</reference>
<dbReference type="InterPro" id="IPR000832">
    <property type="entry name" value="GPCR_2_secretin-like"/>
</dbReference>
<keyword evidence="3 5" id="KW-1133">Transmembrane helix</keyword>
<evidence type="ECO:0000256" key="5">
    <source>
        <dbReference type="SAM" id="Phobius"/>
    </source>
</evidence>